<protein>
    <submittedName>
        <fullName evidence="2">Uncharacterized protein</fullName>
    </submittedName>
</protein>
<accession>A0A8T0T7X6</accession>
<name>A0A8T0T7X6_PANVG</name>
<organism evidence="2 3">
    <name type="scientific">Panicum virgatum</name>
    <name type="common">Blackwell switchgrass</name>
    <dbReference type="NCBI Taxonomy" id="38727"/>
    <lineage>
        <taxon>Eukaryota</taxon>
        <taxon>Viridiplantae</taxon>
        <taxon>Streptophyta</taxon>
        <taxon>Embryophyta</taxon>
        <taxon>Tracheophyta</taxon>
        <taxon>Spermatophyta</taxon>
        <taxon>Magnoliopsida</taxon>
        <taxon>Liliopsida</taxon>
        <taxon>Poales</taxon>
        <taxon>Poaceae</taxon>
        <taxon>PACMAD clade</taxon>
        <taxon>Panicoideae</taxon>
        <taxon>Panicodae</taxon>
        <taxon>Paniceae</taxon>
        <taxon>Panicinae</taxon>
        <taxon>Panicum</taxon>
        <taxon>Panicum sect. Hiantes</taxon>
    </lineage>
</organism>
<evidence type="ECO:0000313" key="2">
    <source>
        <dbReference type="EMBL" id="KAG2606397.1"/>
    </source>
</evidence>
<comment type="caution">
    <text evidence="2">The sequence shown here is derived from an EMBL/GenBank/DDBJ whole genome shotgun (WGS) entry which is preliminary data.</text>
</comment>
<dbReference type="Proteomes" id="UP000823388">
    <property type="component" value="Chromosome 4N"/>
</dbReference>
<keyword evidence="3" id="KW-1185">Reference proteome</keyword>
<dbReference type="PANTHER" id="PTHR33978">
    <property type="entry name" value="SERINE/THREONINE-KINASE"/>
    <property type="match status" value="1"/>
</dbReference>
<dbReference type="PANTHER" id="PTHR33978:SF4">
    <property type="entry name" value="SERINE_THREONINE-KINASE"/>
    <property type="match status" value="1"/>
</dbReference>
<sequence>IYLHRSQAPPPSRCLSPPPTCKAPPLFLPWAPGLPLHCTHLFRSYPLSLSLICFFVAPWIEAKKREQYISKMAMADHEAADSSSGTSLLVWDCGSTLYDSYELAAFTRQLDAAVLACGRSLSMPHLPSAAPPPADAQLQGAGPGRRRRRGRLPALLRRLFSKVLRLRLPAPGAARGAAYRTGNDGAGSPWSGALTSIPEEQSSSSPEMGSSSPVEPGARALRKTQSERFIGGKTASSVVQFEVVL</sequence>
<evidence type="ECO:0000313" key="3">
    <source>
        <dbReference type="Proteomes" id="UP000823388"/>
    </source>
</evidence>
<feature type="compositionally biased region" description="Low complexity" evidence="1">
    <location>
        <begin position="196"/>
        <end position="216"/>
    </location>
</feature>
<dbReference type="AlphaFoldDB" id="A0A8T0T7X6"/>
<feature type="region of interest" description="Disordered" evidence="1">
    <location>
        <begin position="126"/>
        <end position="147"/>
    </location>
</feature>
<dbReference type="EMBL" id="CM029044">
    <property type="protein sequence ID" value="KAG2606397.1"/>
    <property type="molecule type" value="Genomic_DNA"/>
</dbReference>
<evidence type="ECO:0000256" key="1">
    <source>
        <dbReference type="SAM" id="MobiDB-lite"/>
    </source>
</evidence>
<proteinExistence type="predicted"/>
<reference evidence="2" key="1">
    <citation type="submission" date="2020-05" db="EMBL/GenBank/DDBJ databases">
        <title>WGS assembly of Panicum virgatum.</title>
        <authorList>
            <person name="Lovell J.T."/>
            <person name="Jenkins J."/>
            <person name="Shu S."/>
            <person name="Juenger T.E."/>
            <person name="Schmutz J."/>
        </authorList>
    </citation>
    <scope>NUCLEOTIDE SEQUENCE</scope>
    <source>
        <strain evidence="2">AP13</strain>
    </source>
</reference>
<gene>
    <name evidence="2" type="ORF">PVAP13_4NG174388</name>
</gene>
<feature type="region of interest" description="Disordered" evidence="1">
    <location>
        <begin position="174"/>
        <end position="226"/>
    </location>
</feature>
<feature type="non-terminal residue" evidence="2">
    <location>
        <position position="1"/>
    </location>
</feature>